<dbReference type="PROSITE" id="PS51419">
    <property type="entry name" value="RAB"/>
    <property type="match status" value="1"/>
</dbReference>
<dbReference type="PANTHER" id="PTHR45704">
    <property type="entry name" value="RAS-LIKE FAMILY MEMBER 11"/>
    <property type="match status" value="1"/>
</dbReference>
<evidence type="ECO:0000256" key="3">
    <source>
        <dbReference type="ARBA" id="ARBA00022801"/>
    </source>
</evidence>
<dbReference type="Proteomes" id="UP001445076">
    <property type="component" value="Unassembled WGS sequence"/>
</dbReference>
<dbReference type="PRINTS" id="PR00449">
    <property type="entry name" value="RASTRNSFRMNG"/>
</dbReference>
<evidence type="ECO:0000256" key="5">
    <source>
        <dbReference type="SAM" id="MobiDB-lite"/>
    </source>
</evidence>
<dbReference type="NCBIfam" id="TIGR00231">
    <property type="entry name" value="small_GTP"/>
    <property type="match status" value="1"/>
</dbReference>
<dbReference type="EMBL" id="JARKIK010000040">
    <property type="protein sequence ID" value="KAK8738183.1"/>
    <property type="molecule type" value="Genomic_DNA"/>
</dbReference>
<dbReference type="SMART" id="SM00175">
    <property type="entry name" value="RAB"/>
    <property type="match status" value="1"/>
</dbReference>
<comment type="similarity">
    <text evidence="1">Belongs to the small GTPase superfamily. Ras family.</text>
</comment>
<feature type="region of interest" description="Disordered" evidence="5">
    <location>
        <begin position="70"/>
        <end position="134"/>
    </location>
</feature>
<dbReference type="EC" id="3.6.5.2" evidence="2"/>
<evidence type="ECO:0000256" key="2">
    <source>
        <dbReference type="ARBA" id="ARBA00011984"/>
    </source>
</evidence>
<evidence type="ECO:0000313" key="6">
    <source>
        <dbReference type="EMBL" id="KAK8738183.1"/>
    </source>
</evidence>
<evidence type="ECO:0000256" key="4">
    <source>
        <dbReference type="ARBA" id="ARBA00048098"/>
    </source>
</evidence>
<dbReference type="Gene3D" id="3.40.50.300">
    <property type="entry name" value="P-loop containing nucleotide triphosphate hydrolases"/>
    <property type="match status" value="1"/>
</dbReference>
<dbReference type="AlphaFoldDB" id="A0AAW0XDU5"/>
<dbReference type="InterPro" id="IPR005225">
    <property type="entry name" value="Small_GTP-bd"/>
</dbReference>
<sequence length="323" mass="34543">MSTPMAVTTTISTAMPTTVTTEASTTTTSLTTTRAMLTSTLLSSSNTINTTPITSLNNCSTNTVTTSACTGSNTPRIPNTNTTRTTTPTTTTATSTTRTTTPTTTTATSSSTTHLSPWSGPPTFTSSSGHKKNTSDSRLVVLGAPAVGKSALVVRLLTGRFIWEYDPTLEAAYRHHTTVDDDPAVMHIYDTAGQEEGEISEAHARWGDGFLLAFSLIDRRSFSAISTIHAAVAAARHTPNFSCVIVANKTDLGHLAEVSEDEATELAGELGASLFMTSACDGGPSIQAAFFELHRDVVRRRWSRRRRSSAKTVIEGFYKMFSR</sequence>
<dbReference type="SMART" id="SM00173">
    <property type="entry name" value="RAS"/>
    <property type="match status" value="1"/>
</dbReference>
<reference evidence="6 7" key="1">
    <citation type="journal article" date="2024" name="BMC Genomics">
        <title>Genome assembly of redclaw crayfish (Cherax quadricarinatus) provides insights into its immune adaptation and hypoxia tolerance.</title>
        <authorList>
            <person name="Liu Z."/>
            <person name="Zheng J."/>
            <person name="Li H."/>
            <person name="Fang K."/>
            <person name="Wang S."/>
            <person name="He J."/>
            <person name="Zhou D."/>
            <person name="Weng S."/>
            <person name="Chi M."/>
            <person name="Gu Z."/>
            <person name="He J."/>
            <person name="Li F."/>
            <person name="Wang M."/>
        </authorList>
    </citation>
    <scope>NUCLEOTIDE SEQUENCE [LARGE SCALE GENOMIC DNA]</scope>
    <source>
        <strain evidence="6">ZL_2023a</strain>
    </source>
</reference>
<gene>
    <name evidence="6" type="ORF">OTU49_004089</name>
</gene>
<dbReference type="Pfam" id="PF00071">
    <property type="entry name" value="Ras"/>
    <property type="match status" value="1"/>
</dbReference>
<evidence type="ECO:0000313" key="7">
    <source>
        <dbReference type="Proteomes" id="UP001445076"/>
    </source>
</evidence>
<dbReference type="InterPro" id="IPR027417">
    <property type="entry name" value="P-loop_NTPase"/>
</dbReference>
<accession>A0AAW0XDU5</accession>
<dbReference type="PROSITE" id="PS51421">
    <property type="entry name" value="RAS"/>
    <property type="match status" value="1"/>
</dbReference>
<dbReference type="GO" id="GO:0005525">
    <property type="term" value="F:GTP binding"/>
    <property type="evidence" value="ECO:0007669"/>
    <property type="project" value="InterPro"/>
</dbReference>
<keyword evidence="7" id="KW-1185">Reference proteome</keyword>
<feature type="compositionally biased region" description="Low complexity" evidence="5">
    <location>
        <begin position="79"/>
        <end position="113"/>
    </location>
</feature>
<dbReference type="SMART" id="SM00174">
    <property type="entry name" value="RHO"/>
    <property type="match status" value="1"/>
</dbReference>
<evidence type="ECO:0000256" key="1">
    <source>
        <dbReference type="ARBA" id="ARBA00008344"/>
    </source>
</evidence>
<proteinExistence type="inferred from homology"/>
<reference evidence="6" key="2">
    <citation type="submission" date="2024-01" db="EMBL/GenBank/DDBJ databases">
        <authorList>
            <person name="He J."/>
            <person name="Wang M."/>
            <person name="Zheng J."/>
            <person name="Liu Z."/>
        </authorList>
    </citation>
    <scope>NUCLEOTIDE SEQUENCE</scope>
    <source>
        <strain evidence="6">ZL_2023a</strain>
        <tissue evidence="6">Muscle</tissue>
    </source>
</reference>
<name>A0AAW0XDU5_CHEQU</name>
<organism evidence="6 7">
    <name type="scientific">Cherax quadricarinatus</name>
    <name type="common">Australian red claw crayfish</name>
    <dbReference type="NCBI Taxonomy" id="27406"/>
    <lineage>
        <taxon>Eukaryota</taxon>
        <taxon>Metazoa</taxon>
        <taxon>Ecdysozoa</taxon>
        <taxon>Arthropoda</taxon>
        <taxon>Crustacea</taxon>
        <taxon>Multicrustacea</taxon>
        <taxon>Malacostraca</taxon>
        <taxon>Eumalacostraca</taxon>
        <taxon>Eucarida</taxon>
        <taxon>Decapoda</taxon>
        <taxon>Pleocyemata</taxon>
        <taxon>Astacidea</taxon>
        <taxon>Parastacoidea</taxon>
        <taxon>Parastacidae</taxon>
        <taxon>Cherax</taxon>
    </lineage>
</organism>
<keyword evidence="3" id="KW-0378">Hydrolase</keyword>
<dbReference type="GO" id="GO:0003925">
    <property type="term" value="F:G protein activity"/>
    <property type="evidence" value="ECO:0007669"/>
    <property type="project" value="UniProtKB-EC"/>
</dbReference>
<dbReference type="SUPFAM" id="SSF52540">
    <property type="entry name" value="P-loop containing nucleoside triphosphate hydrolases"/>
    <property type="match status" value="1"/>
</dbReference>
<comment type="catalytic activity">
    <reaction evidence="4">
        <text>GTP + H2O = GDP + phosphate + H(+)</text>
        <dbReference type="Rhea" id="RHEA:19669"/>
        <dbReference type="ChEBI" id="CHEBI:15377"/>
        <dbReference type="ChEBI" id="CHEBI:15378"/>
        <dbReference type="ChEBI" id="CHEBI:37565"/>
        <dbReference type="ChEBI" id="CHEBI:43474"/>
        <dbReference type="ChEBI" id="CHEBI:58189"/>
        <dbReference type="EC" id="3.6.5.2"/>
    </reaction>
</comment>
<protein>
    <recommendedName>
        <fullName evidence="2">small monomeric GTPase</fullName>
        <ecNumber evidence="2">3.6.5.2</ecNumber>
    </recommendedName>
</protein>
<comment type="caution">
    <text evidence="6">The sequence shown here is derived from an EMBL/GenBank/DDBJ whole genome shotgun (WGS) entry which is preliminary data.</text>
</comment>
<dbReference type="InterPro" id="IPR051065">
    <property type="entry name" value="Ras-related_GTPase"/>
</dbReference>
<dbReference type="EMBL" id="JARKIK010000040">
    <property type="protein sequence ID" value="KAK8738182.1"/>
    <property type="molecule type" value="Genomic_DNA"/>
</dbReference>
<dbReference type="InterPro" id="IPR001806">
    <property type="entry name" value="Small_GTPase"/>
</dbReference>